<name>A0ACC0IPD3_9ERIC</name>
<gene>
    <name evidence="1" type="ORF">LOK49_LG02G03408</name>
</gene>
<evidence type="ECO:0000313" key="2">
    <source>
        <dbReference type="Proteomes" id="UP001060215"/>
    </source>
</evidence>
<dbReference type="Proteomes" id="UP001060215">
    <property type="component" value="Chromosome 3"/>
</dbReference>
<organism evidence="1 2">
    <name type="scientific">Camellia lanceoleosa</name>
    <dbReference type="NCBI Taxonomy" id="1840588"/>
    <lineage>
        <taxon>Eukaryota</taxon>
        <taxon>Viridiplantae</taxon>
        <taxon>Streptophyta</taxon>
        <taxon>Embryophyta</taxon>
        <taxon>Tracheophyta</taxon>
        <taxon>Spermatophyta</taxon>
        <taxon>Magnoliopsida</taxon>
        <taxon>eudicotyledons</taxon>
        <taxon>Gunneridae</taxon>
        <taxon>Pentapetalae</taxon>
        <taxon>asterids</taxon>
        <taxon>Ericales</taxon>
        <taxon>Theaceae</taxon>
        <taxon>Camellia</taxon>
    </lineage>
</organism>
<keyword evidence="2" id="KW-1185">Reference proteome</keyword>
<protein>
    <submittedName>
        <fullName evidence="1">Protein DNA-DAMAGE INDUCIBLE 1</fullName>
    </submittedName>
</protein>
<comment type="caution">
    <text evidence="1">The sequence shown here is derived from an EMBL/GenBank/DDBJ whole genome shotgun (WGS) entry which is preliminary data.</text>
</comment>
<dbReference type="EMBL" id="CM045760">
    <property type="protein sequence ID" value="KAI8027217.1"/>
    <property type="molecule type" value="Genomic_DNA"/>
</dbReference>
<sequence length="182" mass="20384">MFPIAGDQKSAPLLFAMCSVHSTGTRQRPLLLRSFLELSSPFSPPSYQTTEVENLKALLEVKTQVSIQQQQLFYNGKKMRNAKKSSGLGVNDGDLMMIVSHAFSSSEEKICLAICNYSVCACRSLWSPFLFTDCNERVYKGFNMGTLLLQRNFSMLNRKDDKSTAVIIGNPCTSDFEIQITE</sequence>
<accession>A0ACC0IPD3</accession>
<reference evidence="1 2" key="1">
    <citation type="journal article" date="2022" name="Plant J.">
        <title>Chromosome-level genome of Camellia lanceoleosa provides a valuable resource for understanding genome evolution and self-incompatibility.</title>
        <authorList>
            <person name="Gong W."/>
            <person name="Xiao S."/>
            <person name="Wang L."/>
            <person name="Liao Z."/>
            <person name="Chang Y."/>
            <person name="Mo W."/>
            <person name="Hu G."/>
            <person name="Li W."/>
            <person name="Zhao G."/>
            <person name="Zhu H."/>
            <person name="Hu X."/>
            <person name="Ji K."/>
            <person name="Xiang X."/>
            <person name="Song Q."/>
            <person name="Yuan D."/>
            <person name="Jin S."/>
            <person name="Zhang L."/>
        </authorList>
    </citation>
    <scope>NUCLEOTIDE SEQUENCE [LARGE SCALE GENOMIC DNA]</scope>
    <source>
        <strain evidence="1">SQ_2022a</strain>
    </source>
</reference>
<evidence type="ECO:0000313" key="1">
    <source>
        <dbReference type="EMBL" id="KAI8027217.1"/>
    </source>
</evidence>
<proteinExistence type="predicted"/>